<dbReference type="RefSeq" id="WP_135651456.1">
    <property type="nucleotide sequence ID" value="NZ_RQGF01000042.1"/>
</dbReference>
<organism evidence="1 2">
    <name type="scientific">Leptospira sarikeiensis</name>
    <dbReference type="NCBI Taxonomy" id="2484943"/>
    <lineage>
        <taxon>Bacteria</taxon>
        <taxon>Pseudomonadati</taxon>
        <taxon>Spirochaetota</taxon>
        <taxon>Spirochaetia</taxon>
        <taxon>Leptospirales</taxon>
        <taxon>Leptospiraceae</taxon>
        <taxon>Leptospira</taxon>
    </lineage>
</organism>
<dbReference type="EMBL" id="RQGF01000042">
    <property type="protein sequence ID" value="TGL58450.1"/>
    <property type="molecule type" value="Genomic_DNA"/>
</dbReference>
<keyword evidence="2" id="KW-1185">Reference proteome</keyword>
<dbReference type="Proteomes" id="UP000297762">
    <property type="component" value="Unassembled WGS sequence"/>
</dbReference>
<dbReference type="NCBIfam" id="NF033167">
    <property type="entry name" value="lipo_LIC11695"/>
    <property type="match status" value="1"/>
</dbReference>
<dbReference type="AlphaFoldDB" id="A0A4R9JYW4"/>
<gene>
    <name evidence="1" type="ORF">EHQ64_19375</name>
</gene>
<name>A0A4R9JYW4_9LEPT</name>
<evidence type="ECO:0000313" key="1">
    <source>
        <dbReference type="EMBL" id="TGL58450.1"/>
    </source>
</evidence>
<keyword evidence="1" id="KW-0449">Lipoprotein</keyword>
<evidence type="ECO:0000313" key="2">
    <source>
        <dbReference type="Proteomes" id="UP000297762"/>
    </source>
</evidence>
<sequence length="189" mass="20924">MKKTIKLGLIVLAISATLHFCKELEGEEKLDTNGILQVLLLKKNSASEGESLGLTIAYSHRFTRPNGEIFFCREYSTAYLEKKAEWEEGLDDFVAEMKTGIDLDLKIDLIDGPCVVPNKVSACIYEGVDGINDPIPYAYSYIGEHEYLVPAMQYYGFTSTTAKGACQEAATSSGIGSIYKCYVQGQCWE</sequence>
<comment type="caution">
    <text evidence="1">The sequence shown here is derived from an EMBL/GenBank/DDBJ whole genome shotgun (WGS) entry which is preliminary data.</text>
</comment>
<proteinExistence type="predicted"/>
<accession>A0A4R9JYW4</accession>
<dbReference type="OrthoDB" id="333198at2"/>
<protein>
    <submittedName>
        <fullName evidence="1">Lipoprotein</fullName>
    </submittedName>
</protein>
<reference evidence="1" key="1">
    <citation type="journal article" date="2019" name="PLoS Negl. Trop. Dis.">
        <title>Revisiting the worldwide diversity of Leptospira species in the environment.</title>
        <authorList>
            <person name="Vincent A.T."/>
            <person name="Schiettekatte O."/>
            <person name="Bourhy P."/>
            <person name="Veyrier F.J."/>
            <person name="Picardeau M."/>
        </authorList>
    </citation>
    <scope>NUCLEOTIDE SEQUENCE [LARGE SCALE GENOMIC DNA]</scope>
    <source>
        <strain evidence="1">201702455</strain>
    </source>
</reference>